<dbReference type="HOGENOM" id="CLU_999668_0_0_2"/>
<sequence length="278" mass="29197">MAPSLVHFLAGATLALFVATPLALRGHLTRRHLWIVAIGGLWGMFPDVNYATPVFQTELATLHGSRWANLFAAHHALDQPAFATRELLSTGAAVTGFVGAVACFTSASLVGEHGRRGSGSPWNHLLARALVTGYAAAVAGVVAAVGVGLVFTWAGRMETLAALWGRESAIAGWVFLLGCSLGASGVFGIVLEVLDRRWRVMSAVPGAGVGVVVAVMAWATVVAVAVPLWMRLVLDLSRPIPYFHRISLGALVVFGAMVGIVYPATRRAIDSPLAAYGH</sequence>
<evidence type="ECO:0000313" key="3">
    <source>
        <dbReference type="Proteomes" id="UP000019024"/>
    </source>
</evidence>
<name>W0JQZ7_9EURY</name>
<keyword evidence="1" id="KW-0812">Transmembrane</keyword>
<dbReference type="PATRIC" id="fig|797299.3.peg.1701"/>
<feature type="transmembrane region" description="Helical" evidence="1">
    <location>
        <begin position="33"/>
        <end position="52"/>
    </location>
</feature>
<gene>
    <name evidence="2" type="ORF">HALLA_13455</name>
</gene>
<feature type="transmembrane region" description="Helical" evidence="1">
    <location>
        <begin position="242"/>
        <end position="262"/>
    </location>
</feature>
<dbReference type="EMBL" id="CP007055">
    <property type="protein sequence ID" value="AHG01029.1"/>
    <property type="molecule type" value="Genomic_DNA"/>
</dbReference>
<feature type="transmembrane region" description="Helical" evidence="1">
    <location>
        <begin position="6"/>
        <end position="24"/>
    </location>
</feature>
<dbReference type="Proteomes" id="UP000019024">
    <property type="component" value="Chromosome"/>
</dbReference>
<dbReference type="KEGG" id="hlr:HALLA_13455"/>
<dbReference type="AlphaFoldDB" id="W0JQZ7"/>
<dbReference type="OrthoDB" id="236291at2157"/>
<keyword evidence="1" id="KW-0472">Membrane</keyword>
<dbReference type="eggNOG" id="arCOG06357">
    <property type="taxonomic scope" value="Archaea"/>
</dbReference>
<organism evidence="2 3">
    <name type="scientific">Halostagnicola larsenii XH-48</name>
    <dbReference type="NCBI Taxonomy" id="797299"/>
    <lineage>
        <taxon>Archaea</taxon>
        <taxon>Methanobacteriati</taxon>
        <taxon>Methanobacteriota</taxon>
        <taxon>Stenosarchaea group</taxon>
        <taxon>Halobacteria</taxon>
        <taxon>Halobacteriales</taxon>
        <taxon>Natrialbaceae</taxon>
        <taxon>Halostagnicola</taxon>
    </lineage>
</organism>
<feature type="transmembrane region" description="Helical" evidence="1">
    <location>
        <begin position="131"/>
        <end position="153"/>
    </location>
</feature>
<keyword evidence="1" id="KW-1133">Transmembrane helix</keyword>
<evidence type="ECO:0000313" key="2">
    <source>
        <dbReference type="EMBL" id="AHG01029.1"/>
    </source>
</evidence>
<accession>W0JQZ7</accession>
<dbReference type="GeneID" id="25145442"/>
<feature type="transmembrane region" description="Helical" evidence="1">
    <location>
        <begin position="87"/>
        <end position="110"/>
    </location>
</feature>
<reference evidence="2 3" key="1">
    <citation type="submission" date="2014-01" db="EMBL/GenBank/DDBJ databases">
        <authorList>
            <consortium name="DOE Joint Genome Institute"/>
            <person name="Anderson I."/>
            <person name="Huntemann M."/>
            <person name="Han J."/>
            <person name="Chen A."/>
            <person name="Kyrpides N."/>
            <person name="Mavromatis K."/>
            <person name="Markowitz V."/>
            <person name="Palaniappan K."/>
            <person name="Ivanova N."/>
            <person name="Schaumberg A."/>
            <person name="Pati A."/>
            <person name="Liolios K."/>
            <person name="Nordberg H.P."/>
            <person name="Cantor M.N."/>
            <person name="Hua S.X."/>
            <person name="Woyke T."/>
        </authorList>
    </citation>
    <scope>NUCLEOTIDE SEQUENCE [LARGE SCALE GENOMIC DNA]</scope>
    <source>
        <strain evidence="2 3">XH-48</strain>
    </source>
</reference>
<evidence type="ECO:0000256" key="1">
    <source>
        <dbReference type="SAM" id="Phobius"/>
    </source>
</evidence>
<feature type="transmembrane region" description="Helical" evidence="1">
    <location>
        <begin position="173"/>
        <end position="194"/>
    </location>
</feature>
<protein>
    <submittedName>
        <fullName evidence="2">Uncharacterized protein</fullName>
    </submittedName>
</protein>
<dbReference type="RefSeq" id="WP_049952886.1">
    <property type="nucleotide sequence ID" value="NZ_CP007055.1"/>
</dbReference>
<proteinExistence type="predicted"/>
<keyword evidence="3" id="KW-1185">Reference proteome</keyword>
<feature type="transmembrane region" description="Helical" evidence="1">
    <location>
        <begin position="206"/>
        <end position="230"/>
    </location>
</feature>